<protein>
    <recommendedName>
        <fullName evidence="4">Secreted protein</fullName>
    </recommendedName>
</protein>
<sequence length="187" mass="20644">MAVISTMLQLVGSCYVNVIVASGVQSEKALVKRVPVSGTATISAAPQENLLHGPPSTSKSCWLLTMKPPCLSCYSTNYATFLRIISTYPLIAQRYRPNLVLFSRKNGRCFPNTAGEVLSTHVPNPNRSRCSETECHDSKAVRRLGSPQLPPGTYHSFRDNYDHHIHVAHFYLWVATATVRGSRAVDI</sequence>
<accession>A0A8K0WLE2</accession>
<evidence type="ECO:0000313" key="2">
    <source>
        <dbReference type="EMBL" id="KAH7304425.1"/>
    </source>
</evidence>
<dbReference type="Proteomes" id="UP000813444">
    <property type="component" value="Unassembled WGS sequence"/>
</dbReference>
<evidence type="ECO:0000313" key="3">
    <source>
        <dbReference type="Proteomes" id="UP000813444"/>
    </source>
</evidence>
<dbReference type="AlphaFoldDB" id="A0A8K0WLE2"/>
<feature type="chain" id="PRO_5035470823" description="Secreted protein" evidence="1">
    <location>
        <begin position="22"/>
        <end position="187"/>
    </location>
</feature>
<organism evidence="2 3">
    <name type="scientific">Stachybotrys elegans</name>
    <dbReference type="NCBI Taxonomy" id="80388"/>
    <lineage>
        <taxon>Eukaryota</taxon>
        <taxon>Fungi</taxon>
        <taxon>Dikarya</taxon>
        <taxon>Ascomycota</taxon>
        <taxon>Pezizomycotina</taxon>
        <taxon>Sordariomycetes</taxon>
        <taxon>Hypocreomycetidae</taxon>
        <taxon>Hypocreales</taxon>
        <taxon>Stachybotryaceae</taxon>
        <taxon>Stachybotrys</taxon>
    </lineage>
</organism>
<gene>
    <name evidence="2" type="ORF">B0I35DRAFT_445208</name>
</gene>
<evidence type="ECO:0000256" key="1">
    <source>
        <dbReference type="SAM" id="SignalP"/>
    </source>
</evidence>
<comment type="caution">
    <text evidence="2">The sequence shown here is derived from an EMBL/GenBank/DDBJ whole genome shotgun (WGS) entry which is preliminary data.</text>
</comment>
<reference evidence="2" key="1">
    <citation type="journal article" date="2021" name="Nat. Commun.">
        <title>Genetic determinants of endophytism in the Arabidopsis root mycobiome.</title>
        <authorList>
            <person name="Mesny F."/>
            <person name="Miyauchi S."/>
            <person name="Thiergart T."/>
            <person name="Pickel B."/>
            <person name="Atanasova L."/>
            <person name="Karlsson M."/>
            <person name="Huettel B."/>
            <person name="Barry K.W."/>
            <person name="Haridas S."/>
            <person name="Chen C."/>
            <person name="Bauer D."/>
            <person name="Andreopoulos W."/>
            <person name="Pangilinan J."/>
            <person name="LaButti K."/>
            <person name="Riley R."/>
            <person name="Lipzen A."/>
            <person name="Clum A."/>
            <person name="Drula E."/>
            <person name="Henrissat B."/>
            <person name="Kohler A."/>
            <person name="Grigoriev I.V."/>
            <person name="Martin F.M."/>
            <person name="Hacquard S."/>
        </authorList>
    </citation>
    <scope>NUCLEOTIDE SEQUENCE</scope>
    <source>
        <strain evidence="2">MPI-CAGE-CH-0235</strain>
    </source>
</reference>
<keyword evidence="1" id="KW-0732">Signal</keyword>
<proteinExistence type="predicted"/>
<name>A0A8K0WLE2_9HYPO</name>
<dbReference type="EMBL" id="JAGPNK010000023">
    <property type="protein sequence ID" value="KAH7304425.1"/>
    <property type="molecule type" value="Genomic_DNA"/>
</dbReference>
<feature type="signal peptide" evidence="1">
    <location>
        <begin position="1"/>
        <end position="21"/>
    </location>
</feature>
<keyword evidence="3" id="KW-1185">Reference proteome</keyword>
<evidence type="ECO:0008006" key="4">
    <source>
        <dbReference type="Google" id="ProtNLM"/>
    </source>
</evidence>